<organism evidence="2 3">
    <name type="scientific">Brachyspira catarrhinii</name>
    <dbReference type="NCBI Taxonomy" id="2528966"/>
    <lineage>
        <taxon>Bacteria</taxon>
        <taxon>Pseudomonadati</taxon>
        <taxon>Spirochaetota</taxon>
        <taxon>Spirochaetia</taxon>
        <taxon>Brachyspirales</taxon>
        <taxon>Brachyspiraceae</taxon>
        <taxon>Brachyspira</taxon>
    </lineage>
</organism>
<feature type="transmembrane region" description="Helical" evidence="1">
    <location>
        <begin position="21"/>
        <end position="45"/>
    </location>
</feature>
<protein>
    <submittedName>
        <fullName evidence="2">Uncharacterized protein</fullName>
    </submittedName>
</protein>
<evidence type="ECO:0000256" key="1">
    <source>
        <dbReference type="SAM" id="Phobius"/>
    </source>
</evidence>
<keyword evidence="1" id="KW-0812">Transmembrane</keyword>
<reference evidence="2 3" key="1">
    <citation type="journal article" date="2019" name="Anaerobe">
        <title>Brachyspira catarrhinii sp. nov., an anaerobic intestinal spirochaete isolated from vervet monkeys may have been misidentified as Brachyspira aalborgi in previous studies.</title>
        <authorList>
            <person name="Phillips N.D."/>
            <person name="La T."/>
            <person name="Hampson D.J."/>
        </authorList>
    </citation>
    <scope>NUCLEOTIDE SEQUENCE [LARGE SCALE GENOMIC DNA]</scope>
    <source>
        <strain evidence="2 3">Z12</strain>
    </source>
</reference>
<accession>A0ABY2TRU4</accession>
<dbReference type="Proteomes" id="UP000310168">
    <property type="component" value="Unassembled WGS sequence"/>
</dbReference>
<dbReference type="EMBL" id="SJDU01000076">
    <property type="protein sequence ID" value="TKZ35613.1"/>
    <property type="molecule type" value="Genomic_DNA"/>
</dbReference>
<name>A0ABY2TRU4_9SPIR</name>
<dbReference type="RefSeq" id="WP_137997906.1">
    <property type="nucleotide sequence ID" value="NZ_SJDU01000076.1"/>
</dbReference>
<keyword evidence="1" id="KW-0472">Membrane</keyword>
<evidence type="ECO:0000313" key="3">
    <source>
        <dbReference type="Proteomes" id="UP000310168"/>
    </source>
</evidence>
<proteinExistence type="predicted"/>
<comment type="caution">
    <text evidence="2">The sequence shown here is derived from an EMBL/GenBank/DDBJ whole genome shotgun (WGS) entry which is preliminary data.</text>
</comment>
<evidence type="ECO:0000313" key="2">
    <source>
        <dbReference type="EMBL" id="TKZ35613.1"/>
    </source>
</evidence>
<keyword evidence="1" id="KW-1133">Transmembrane helix</keyword>
<feature type="transmembrane region" description="Helical" evidence="1">
    <location>
        <begin position="51"/>
        <end position="69"/>
    </location>
</feature>
<keyword evidence="3" id="KW-1185">Reference proteome</keyword>
<sequence>MRKPIPYKNPEEKKHVNKKRIILFIIFEIIIIILAIVTTAIISLLFGLSPYISAGISAAILIVLTIFISKEILLKSGN</sequence>
<gene>
    <name evidence="2" type="ORF">EZH24_04365</name>
</gene>